<keyword evidence="1" id="KW-0645">Protease</keyword>
<keyword evidence="2" id="KW-0479">Metal-binding</keyword>
<name>A0A844DBS7_9BURK</name>
<dbReference type="Pfam" id="PF03411">
    <property type="entry name" value="Peptidase_M74"/>
    <property type="match status" value="1"/>
</dbReference>
<dbReference type="EMBL" id="WKJL01000009">
    <property type="protein sequence ID" value="MRW85220.1"/>
    <property type="molecule type" value="Genomic_DNA"/>
</dbReference>
<evidence type="ECO:0000313" key="10">
    <source>
        <dbReference type="Proteomes" id="UP000439986"/>
    </source>
</evidence>
<keyword evidence="5" id="KW-0378">Hydrolase</keyword>
<dbReference type="AlphaFoldDB" id="A0A844DBS7"/>
<dbReference type="GO" id="GO:0006508">
    <property type="term" value="P:proteolysis"/>
    <property type="evidence" value="ECO:0007669"/>
    <property type="project" value="UniProtKB-KW"/>
</dbReference>
<keyword evidence="10" id="KW-1185">Reference proteome</keyword>
<dbReference type="GO" id="GO:0004252">
    <property type="term" value="F:serine-type endopeptidase activity"/>
    <property type="evidence" value="ECO:0007669"/>
    <property type="project" value="InterPro"/>
</dbReference>
<keyword evidence="7" id="KW-0482">Metalloprotease</keyword>
<evidence type="ECO:0000313" key="9">
    <source>
        <dbReference type="EMBL" id="MRW85220.1"/>
    </source>
</evidence>
<feature type="chain" id="PRO_5032659675" evidence="8">
    <location>
        <begin position="20"/>
        <end position="225"/>
    </location>
</feature>
<proteinExistence type="predicted"/>
<evidence type="ECO:0000256" key="7">
    <source>
        <dbReference type="ARBA" id="ARBA00023049"/>
    </source>
</evidence>
<accession>A0A844DBS7</accession>
<gene>
    <name evidence="9" type="ORF">GJ698_14120</name>
</gene>
<dbReference type="GO" id="GO:0008237">
    <property type="term" value="F:metallopeptidase activity"/>
    <property type="evidence" value="ECO:0007669"/>
    <property type="project" value="UniProtKB-KW"/>
</dbReference>
<dbReference type="GO" id="GO:0046872">
    <property type="term" value="F:metal ion binding"/>
    <property type="evidence" value="ECO:0007669"/>
    <property type="project" value="UniProtKB-KW"/>
</dbReference>
<dbReference type="InterPro" id="IPR009045">
    <property type="entry name" value="Zn_M74/Hedgehog-like"/>
</dbReference>
<evidence type="ECO:0000256" key="8">
    <source>
        <dbReference type="SAM" id="SignalP"/>
    </source>
</evidence>
<evidence type="ECO:0000256" key="1">
    <source>
        <dbReference type="ARBA" id="ARBA00022670"/>
    </source>
</evidence>
<dbReference type="InterPro" id="IPR005073">
    <property type="entry name" value="Peptidase_M74"/>
</dbReference>
<keyword evidence="6" id="KW-0862">Zinc</keyword>
<evidence type="ECO:0000256" key="3">
    <source>
        <dbReference type="ARBA" id="ARBA00022729"/>
    </source>
</evidence>
<dbReference type="Proteomes" id="UP000439986">
    <property type="component" value="Unassembled WGS sequence"/>
</dbReference>
<reference evidence="9 10" key="1">
    <citation type="submission" date="2019-11" db="EMBL/GenBank/DDBJ databases">
        <title>Novel species isolated from a subtropical stream in China.</title>
        <authorList>
            <person name="Lu H."/>
        </authorList>
    </citation>
    <scope>NUCLEOTIDE SEQUENCE [LARGE SCALE GENOMIC DNA]</scope>
    <source>
        <strain evidence="9 10">FT26W</strain>
    </source>
</reference>
<comment type="caution">
    <text evidence="9">The sequence shown here is derived from an EMBL/GenBank/DDBJ whole genome shotgun (WGS) entry which is preliminary data.</text>
</comment>
<sequence>MHRLLICIALATSPGIGIASTCYGTVAHGRLEEGVQLPKDGANFVAYSSLGVQLGRTYVHSAVREIVVDAYHALELSMPKTTFVYGETGFAKGGQIRPHKTHQAGLSVDFMVPVLNAAGASVPLPGNAANKFGYGIEFDNAGKFKDLRIDYEAMAEHLYQLSRAAESHKLGITRVIFDPRLMPQLLSTNRGAYLHQHLHFMKERPWIRHDEHYHMDFAIPCRPLR</sequence>
<evidence type="ECO:0000256" key="6">
    <source>
        <dbReference type="ARBA" id="ARBA00022833"/>
    </source>
</evidence>
<dbReference type="SUPFAM" id="SSF55166">
    <property type="entry name" value="Hedgehog/DD-peptidase"/>
    <property type="match status" value="1"/>
</dbReference>
<evidence type="ECO:0000256" key="2">
    <source>
        <dbReference type="ARBA" id="ARBA00022723"/>
    </source>
</evidence>
<organism evidence="9 10">
    <name type="scientific">Duganella aquatilis</name>
    <dbReference type="NCBI Taxonomy" id="2666082"/>
    <lineage>
        <taxon>Bacteria</taxon>
        <taxon>Pseudomonadati</taxon>
        <taxon>Pseudomonadota</taxon>
        <taxon>Betaproteobacteria</taxon>
        <taxon>Burkholderiales</taxon>
        <taxon>Oxalobacteraceae</taxon>
        <taxon>Telluria group</taxon>
        <taxon>Duganella</taxon>
    </lineage>
</organism>
<dbReference type="GO" id="GO:0030288">
    <property type="term" value="C:outer membrane-bounded periplasmic space"/>
    <property type="evidence" value="ECO:0007669"/>
    <property type="project" value="InterPro"/>
</dbReference>
<evidence type="ECO:0000256" key="5">
    <source>
        <dbReference type="ARBA" id="ARBA00022801"/>
    </source>
</evidence>
<dbReference type="Gene3D" id="3.30.1380.10">
    <property type="match status" value="1"/>
</dbReference>
<protein>
    <submittedName>
        <fullName evidence="9">Replication initiation protein</fullName>
    </submittedName>
</protein>
<keyword evidence="4" id="KW-0574">Periplasm</keyword>
<evidence type="ECO:0000256" key="4">
    <source>
        <dbReference type="ARBA" id="ARBA00022764"/>
    </source>
</evidence>
<feature type="signal peptide" evidence="8">
    <location>
        <begin position="1"/>
        <end position="19"/>
    </location>
</feature>
<dbReference type="RefSeq" id="WP_154358259.1">
    <property type="nucleotide sequence ID" value="NZ_WKJL01000009.1"/>
</dbReference>
<keyword evidence="3 8" id="KW-0732">Signal</keyword>